<evidence type="ECO:0000313" key="2">
    <source>
        <dbReference type="EMBL" id="NLE30686.1"/>
    </source>
</evidence>
<protein>
    <submittedName>
        <fullName evidence="2">Prepilin-type N-terminal cleavage/methylation domain-containing protein</fullName>
    </submittedName>
</protein>
<dbReference type="Proteomes" id="UP000554004">
    <property type="component" value="Unassembled WGS sequence"/>
</dbReference>
<comment type="caution">
    <text evidence="2">The sequence shown here is derived from an EMBL/GenBank/DDBJ whole genome shotgun (WGS) entry which is preliminary data.</text>
</comment>
<feature type="transmembrane region" description="Helical" evidence="1">
    <location>
        <begin position="12"/>
        <end position="34"/>
    </location>
</feature>
<evidence type="ECO:0000256" key="1">
    <source>
        <dbReference type="SAM" id="Phobius"/>
    </source>
</evidence>
<accession>A0A847ESM5</accession>
<reference evidence="2 3" key="1">
    <citation type="journal article" date="2020" name="Biotechnol. Biofuels">
        <title>New insights from the biogas microbiome by comprehensive genome-resolved metagenomics of nearly 1600 species originating from multiple anaerobic digesters.</title>
        <authorList>
            <person name="Campanaro S."/>
            <person name="Treu L."/>
            <person name="Rodriguez-R L.M."/>
            <person name="Kovalovszki A."/>
            <person name="Ziels R.M."/>
            <person name="Maus I."/>
            <person name="Zhu X."/>
            <person name="Kougias P.G."/>
            <person name="Basile A."/>
            <person name="Luo G."/>
            <person name="Schluter A."/>
            <person name="Konstantinidis K.T."/>
            <person name="Angelidaki I."/>
        </authorList>
    </citation>
    <scope>NUCLEOTIDE SEQUENCE [LARGE SCALE GENOMIC DNA]</scope>
    <source>
        <strain evidence="2">AS06rmzACSIP_421</strain>
    </source>
</reference>
<dbReference type="PROSITE" id="PS00409">
    <property type="entry name" value="PROKAR_NTER_METHYL"/>
    <property type="match status" value="1"/>
</dbReference>
<dbReference type="SUPFAM" id="SSF54523">
    <property type="entry name" value="Pili subunits"/>
    <property type="match status" value="1"/>
</dbReference>
<dbReference type="InterPro" id="IPR012902">
    <property type="entry name" value="N_methyl_site"/>
</dbReference>
<keyword evidence="1" id="KW-0812">Transmembrane</keyword>
<dbReference type="EMBL" id="JAAZAL010000011">
    <property type="protein sequence ID" value="NLE30686.1"/>
    <property type="molecule type" value="Genomic_DNA"/>
</dbReference>
<dbReference type="AlphaFoldDB" id="A0A847ESM5"/>
<dbReference type="Pfam" id="PF07963">
    <property type="entry name" value="N_methyl"/>
    <property type="match status" value="1"/>
</dbReference>
<dbReference type="InterPro" id="IPR045584">
    <property type="entry name" value="Pilin-like"/>
</dbReference>
<name>A0A847ESM5_9BACT</name>
<dbReference type="NCBIfam" id="TIGR02532">
    <property type="entry name" value="IV_pilin_GFxxxE"/>
    <property type="match status" value="1"/>
</dbReference>
<proteinExistence type="predicted"/>
<organism evidence="2 3">
    <name type="scientific">Candidatus Dojkabacteria bacterium</name>
    <dbReference type="NCBI Taxonomy" id="2099670"/>
    <lineage>
        <taxon>Bacteria</taxon>
        <taxon>Candidatus Dojkabacteria</taxon>
    </lineage>
</organism>
<gene>
    <name evidence="2" type="ORF">GX618_00205</name>
</gene>
<evidence type="ECO:0000313" key="3">
    <source>
        <dbReference type="Proteomes" id="UP000554004"/>
    </source>
</evidence>
<keyword evidence="1" id="KW-0472">Membrane</keyword>
<keyword evidence="1" id="KW-1133">Transmembrane helix</keyword>
<sequence>MRKEIKQYEGFSLVEMLFTIVILSIVMLLVATTLNTVIRTSQTANSKNQARSDVNYIIATYERLITNSDLEDINMYDSSQYREFGFDDNGIPVIITLPTLPSSYYDTSLIPTTDPIEGNEIHVRLYGTDYWTCIGYFLDETYPTKYGYIVKANLKDDGDTTDHSLCFAEANNITLLHTYSNNIMVANRTGYPPIDFNMTYLPVDDNNSMFNIRVSVEPLWWPLKGTYLKQSWVTRELAVSTKALTRY</sequence>